<dbReference type="AlphaFoldDB" id="A0A937X4J2"/>
<dbReference type="EMBL" id="VGJX01000284">
    <property type="protein sequence ID" value="MBM3274657.1"/>
    <property type="molecule type" value="Genomic_DNA"/>
</dbReference>
<comment type="caution">
    <text evidence="2">The sequence shown here is derived from an EMBL/GenBank/DDBJ whole genome shotgun (WGS) entry which is preliminary data.</text>
</comment>
<organism evidence="2 3">
    <name type="scientific">Candidatus Tanganyikabacteria bacterium</name>
    <dbReference type="NCBI Taxonomy" id="2961651"/>
    <lineage>
        <taxon>Bacteria</taxon>
        <taxon>Bacillati</taxon>
        <taxon>Candidatus Sericytochromatia</taxon>
        <taxon>Candidatus Tanganyikabacteria</taxon>
    </lineage>
</organism>
<evidence type="ECO:0000313" key="2">
    <source>
        <dbReference type="EMBL" id="MBM3274657.1"/>
    </source>
</evidence>
<accession>A0A937X4J2</accession>
<gene>
    <name evidence="2" type="ORF">FJZ00_05870</name>
</gene>
<evidence type="ECO:0000313" key="3">
    <source>
        <dbReference type="Proteomes" id="UP000703893"/>
    </source>
</evidence>
<name>A0A937X4J2_9BACT</name>
<reference evidence="2 3" key="1">
    <citation type="submission" date="2019-03" db="EMBL/GenBank/DDBJ databases">
        <title>Lake Tanganyika Metagenome-Assembled Genomes (MAGs).</title>
        <authorList>
            <person name="Tran P."/>
        </authorList>
    </citation>
    <scope>NUCLEOTIDE SEQUENCE [LARGE SCALE GENOMIC DNA]</scope>
    <source>
        <strain evidence="2">K_DeepCast_65m_m2_236</strain>
    </source>
</reference>
<feature type="region of interest" description="Disordered" evidence="1">
    <location>
        <begin position="20"/>
        <end position="45"/>
    </location>
</feature>
<evidence type="ECO:0000256" key="1">
    <source>
        <dbReference type="SAM" id="MobiDB-lite"/>
    </source>
</evidence>
<protein>
    <submittedName>
        <fullName evidence="2">Uncharacterized protein</fullName>
    </submittedName>
</protein>
<dbReference type="Proteomes" id="UP000703893">
    <property type="component" value="Unassembled WGS sequence"/>
</dbReference>
<proteinExistence type="predicted"/>
<sequence length="159" mass="17477">MDDIVSRGLAAAKQLLPRAPWPAPEINEEDLPKPKKSRTGPLGKADAAVAEAPAWLRVYEAAPWVKTPEYLSRIESEKIWPLYDLVLTTPDMERSDQVASILVETLGIDDSDSKKFAVASVAGPLPILIGVPREAMEAARRKLAGIARLDVIRSVWDRL</sequence>